<feature type="non-terminal residue" evidence="1">
    <location>
        <position position="1"/>
    </location>
</feature>
<sequence length="181" mass="19933">PQGPPLLPGFRRWRAILRCSKHVGAGAHTRPQAVRQDKAPASGGTPCAGVLLSPEEVIRMANYTQHYHLHQWEPEDSFLRTDFNGDLSAIDAALLGLERDKCRAAIGRYTGDRELSYTVSLGARPKLAVVDNTSSFSSGYELGLDGMNERSVIITEDGFRVNGSPHGLNQEGTLYRYYAFL</sequence>
<dbReference type="PATRIC" id="fig|411475.3.peg.899"/>
<dbReference type="AlphaFoldDB" id="G9YNF9"/>
<dbReference type="EMBL" id="AGCK01000067">
    <property type="protein sequence ID" value="EHM53482.1"/>
    <property type="molecule type" value="Genomic_DNA"/>
</dbReference>
<name>G9YNF9_FLAPL</name>
<gene>
    <name evidence="1" type="ORF">HMPREF0372_01031</name>
</gene>
<comment type="caution">
    <text evidence="1">The sequence shown here is derived from an EMBL/GenBank/DDBJ whole genome shotgun (WGS) entry which is preliminary data.</text>
</comment>
<dbReference type="Proteomes" id="UP000004459">
    <property type="component" value="Unassembled WGS sequence"/>
</dbReference>
<evidence type="ECO:0000313" key="2">
    <source>
        <dbReference type="Proteomes" id="UP000004459"/>
    </source>
</evidence>
<evidence type="ECO:0000313" key="1">
    <source>
        <dbReference type="EMBL" id="EHM53482.1"/>
    </source>
</evidence>
<protein>
    <submittedName>
        <fullName evidence="1">Uncharacterized protein</fullName>
    </submittedName>
</protein>
<proteinExistence type="predicted"/>
<accession>G9YNF9</accession>
<dbReference type="HOGENOM" id="CLU_1485020_0_0_9"/>
<organism evidence="1 2">
    <name type="scientific">Flavonifractor plautii ATCC 29863</name>
    <dbReference type="NCBI Taxonomy" id="411475"/>
    <lineage>
        <taxon>Bacteria</taxon>
        <taxon>Bacillati</taxon>
        <taxon>Bacillota</taxon>
        <taxon>Clostridia</taxon>
        <taxon>Eubacteriales</taxon>
        <taxon>Oscillospiraceae</taxon>
        <taxon>Flavonifractor</taxon>
    </lineage>
</organism>
<reference evidence="1 2" key="1">
    <citation type="submission" date="2011-08" db="EMBL/GenBank/DDBJ databases">
        <authorList>
            <person name="Weinstock G."/>
            <person name="Sodergren E."/>
            <person name="Clifton S."/>
            <person name="Fulton L."/>
            <person name="Fulton B."/>
            <person name="Courtney L."/>
            <person name="Fronick C."/>
            <person name="Harrison M."/>
            <person name="Strong C."/>
            <person name="Farmer C."/>
            <person name="Delahaunty K."/>
            <person name="Markovic C."/>
            <person name="Hall O."/>
            <person name="Minx P."/>
            <person name="Tomlinson C."/>
            <person name="Mitreva M."/>
            <person name="Hou S."/>
            <person name="Chen J."/>
            <person name="Wollam A."/>
            <person name="Pepin K.H."/>
            <person name="Johnson M."/>
            <person name="Bhonagiri V."/>
            <person name="Zhang X."/>
            <person name="Suruliraj S."/>
            <person name="Warren W."/>
            <person name="Chinwalla A."/>
            <person name="Mardis E.R."/>
            <person name="Wilson R.K."/>
        </authorList>
    </citation>
    <scope>NUCLEOTIDE SEQUENCE [LARGE SCALE GENOMIC DNA]</scope>
    <source>
        <strain evidence="1 2">ATCC 29863</strain>
    </source>
</reference>